<name>A0ACC6P2Y5_9BURK</name>
<protein>
    <submittedName>
        <fullName evidence="1">EAL domain-containing protein</fullName>
    </submittedName>
</protein>
<gene>
    <name evidence="1" type="ORF">RV045_09100</name>
</gene>
<dbReference type="EMBL" id="JAWDIE010000012">
    <property type="protein sequence ID" value="MEJ7138583.1"/>
    <property type="molecule type" value="Genomic_DNA"/>
</dbReference>
<proteinExistence type="predicted"/>
<evidence type="ECO:0000313" key="1">
    <source>
        <dbReference type="EMBL" id="MEJ7138583.1"/>
    </source>
</evidence>
<evidence type="ECO:0000313" key="2">
    <source>
        <dbReference type="Proteomes" id="UP001364695"/>
    </source>
</evidence>
<sequence>MNSSGKQARASAGHGRWKWAALLAPFFCVMLLQLSLGLVGVQIMDGIRASMSSGSNWFLNQRNAMLTIGSLLGNTLPPSDFQTQFDASMELPMAQIQFMESLQGRDQSMSSSDTRPVTTPYASAVLVRAGSHPDDVQRISWFTRLFRPTGLLVAPLHWWDEAAEITRDTQILARDIQRSLLDDGGMSQADRDAFTDRLSGLRSESGAVSRNLSMSLDTMSRNMAQGLWWTKLGLWLLLVVAGGYIMRRSQQQADTAAQALAKGEERWRLAVESTNDAMWDFNAQTGEWYNTPRWLTMVGLPPDTPVTDGFGLWYSLIHPDDRMTLAKSIEEVQASASNNQFVMQYRLRHTDGNYRHVRTRGTVLSRDGQGMPIRTVGVSTDITQQVLAEESFRHMAHFDALTGLHNRVSFDQSLAAEVKRSERSGKAFTVICLDLDNFKDINDGFGHDVGDQLLIEASRRLRSCLREYDTLARIGSDEFRIIVCHTDDSAHAQPIARKLLDTFAQPFQIGEARLLVTASAGIAAFPSDAKTPAELVVCADQAMYAAKEAGRNVCQMYVPAMQTRARQRRELVLDLREAVRTSQFYLTYQPIVELESGQVTKAEALIRWPHPQRGLISPAEFIPIAEDCNLIGEIGQWLCDQATRDTRLLQRLFGNPFQVSINQSPRQFTAFDGKDGVIDSMTAHGLGAQSVCVEITEGVMMDMNPHVKRRLMAYRDAGIQVSLDDFGTGYSSLAYLKDLDIDYLKIDRAFVQSLRADSSDRALCEAMIVMAHKLGLKVIAEGVETQQQRDLLRNMGCDYGQGYLFSKPLPFGDFQVWLAAQRLQGEDAMA</sequence>
<organism evidence="1 2">
    <name type="scientific">Amphibiibacter pelophylacis</name>
    <dbReference type="NCBI Taxonomy" id="1799477"/>
    <lineage>
        <taxon>Bacteria</taxon>
        <taxon>Pseudomonadati</taxon>
        <taxon>Pseudomonadota</taxon>
        <taxon>Betaproteobacteria</taxon>
        <taxon>Burkholderiales</taxon>
        <taxon>Sphaerotilaceae</taxon>
        <taxon>Amphibiibacter</taxon>
    </lineage>
</organism>
<keyword evidence="2" id="KW-1185">Reference proteome</keyword>
<comment type="caution">
    <text evidence="1">The sequence shown here is derived from an EMBL/GenBank/DDBJ whole genome shotgun (WGS) entry which is preliminary data.</text>
</comment>
<accession>A0ACC6P2Y5</accession>
<dbReference type="Proteomes" id="UP001364695">
    <property type="component" value="Unassembled WGS sequence"/>
</dbReference>
<reference evidence="1" key="1">
    <citation type="submission" date="2023-10" db="EMBL/GenBank/DDBJ databases">
        <title>Amphibacter perezi, gen. nov., sp. nov. a novel taxa of the family Comamonadaceae, class Betaproteobacteria isolated from the skin microbiota of Pelophylax perezi from different populations.</title>
        <authorList>
            <person name="Costa S."/>
            <person name="Proenca D.N."/>
            <person name="Lopes I."/>
            <person name="Morais P.V."/>
        </authorList>
    </citation>
    <scope>NUCLEOTIDE SEQUENCE</scope>
    <source>
        <strain evidence="1">SL12-8</strain>
    </source>
</reference>